<dbReference type="InterPro" id="IPR011712">
    <property type="entry name" value="Sig_transdc_His_kin_sub3_dim/P"/>
</dbReference>
<dbReference type="InterPro" id="IPR036890">
    <property type="entry name" value="HATPase_C_sf"/>
</dbReference>
<feature type="transmembrane region" description="Helical" evidence="9">
    <location>
        <begin position="151"/>
        <end position="175"/>
    </location>
</feature>
<dbReference type="Gene3D" id="3.30.565.10">
    <property type="entry name" value="Histidine kinase-like ATPase, C-terminal domain"/>
    <property type="match status" value="1"/>
</dbReference>
<reference evidence="11" key="1">
    <citation type="submission" date="2021-04" db="EMBL/GenBank/DDBJ databases">
        <title>Genome based classification of Actinospica acidithermotolerans sp. nov., an actinobacterium isolated from an Indonesian hot spring.</title>
        <authorList>
            <person name="Kusuma A.B."/>
            <person name="Putra K.E."/>
            <person name="Nafisah S."/>
            <person name="Loh J."/>
            <person name="Nouioui I."/>
            <person name="Goodfellow M."/>
        </authorList>
    </citation>
    <scope>NUCLEOTIDE SEQUENCE</scope>
    <source>
        <strain evidence="11">CSCA 57</strain>
    </source>
</reference>
<keyword evidence="12" id="KW-1185">Reference proteome</keyword>
<name>A0A941ENS7_9ACTN</name>
<gene>
    <name evidence="11" type="ORF">KDL01_13765</name>
</gene>
<dbReference type="CDD" id="cd16917">
    <property type="entry name" value="HATPase_UhpB-NarQ-NarX-like"/>
    <property type="match status" value="1"/>
</dbReference>
<dbReference type="Gene3D" id="1.20.5.1930">
    <property type="match status" value="1"/>
</dbReference>
<evidence type="ECO:0000256" key="4">
    <source>
        <dbReference type="ARBA" id="ARBA00022679"/>
    </source>
</evidence>
<dbReference type="GO" id="GO:0000155">
    <property type="term" value="F:phosphorelay sensor kinase activity"/>
    <property type="evidence" value="ECO:0007669"/>
    <property type="project" value="InterPro"/>
</dbReference>
<keyword evidence="3" id="KW-0597">Phosphoprotein</keyword>
<keyword evidence="5" id="KW-0547">Nucleotide-binding</keyword>
<proteinExistence type="predicted"/>
<evidence type="ECO:0000313" key="11">
    <source>
        <dbReference type="EMBL" id="MBR7834338.1"/>
    </source>
</evidence>
<dbReference type="PANTHER" id="PTHR24421">
    <property type="entry name" value="NITRATE/NITRITE SENSOR PROTEIN NARX-RELATED"/>
    <property type="match status" value="1"/>
</dbReference>
<dbReference type="Pfam" id="PF02518">
    <property type="entry name" value="HATPase_c"/>
    <property type="match status" value="1"/>
</dbReference>
<dbReference type="InterPro" id="IPR025828">
    <property type="entry name" value="Put_sensor_dom"/>
</dbReference>
<feature type="transmembrane region" description="Helical" evidence="9">
    <location>
        <begin position="118"/>
        <end position="145"/>
    </location>
</feature>
<keyword evidence="6" id="KW-0418">Kinase</keyword>
<dbReference type="Proteomes" id="UP000675781">
    <property type="component" value="Unassembled WGS sequence"/>
</dbReference>
<dbReference type="EMBL" id="JAGSOG010000055">
    <property type="protein sequence ID" value="MBR7834338.1"/>
    <property type="molecule type" value="Genomic_DNA"/>
</dbReference>
<dbReference type="Pfam" id="PF13796">
    <property type="entry name" value="Sensor"/>
    <property type="match status" value="1"/>
</dbReference>
<keyword evidence="4" id="KW-0808">Transferase</keyword>
<dbReference type="EC" id="2.7.13.3" evidence="2"/>
<evidence type="ECO:0000256" key="3">
    <source>
        <dbReference type="ARBA" id="ARBA00022553"/>
    </source>
</evidence>
<dbReference type="SMART" id="SM00387">
    <property type="entry name" value="HATPase_c"/>
    <property type="match status" value="1"/>
</dbReference>
<evidence type="ECO:0000256" key="1">
    <source>
        <dbReference type="ARBA" id="ARBA00000085"/>
    </source>
</evidence>
<dbReference type="AlphaFoldDB" id="A0A941ENS7"/>
<dbReference type="GO" id="GO:0016020">
    <property type="term" value="C:membrane"/>
    <property type="evidence" value="ECO:0007669"/>
    <property type="project" value="InterPro"/>
</dbReference>
<feature type="transmembrane region" description="Helical" evidence="9">
    <location>
        <begin position="20"/>
        <end position="42"/>
    </location>
</feature>
<dbReference type="InterPro" id="IPR003594">
    <property type="entry name" value="HATPase_dom"/>
</dbReference>
<dbReference type="RefSeq" id="WP_212528856.1">
    <property type="nucleotide sequence ID" value="NZ_JAGSOG010000055.1"/>
</dbReference>
<keyword evidence="9" id="KW-1133">Transmembrane helix</keyword>
<dbReference type="Pfam" id="PF07730">
    <property type="entry name" value="HisKA_3"/>
    <property type="match status" value="1"/>
</dbReference>
<dbReference type="PANTHER" id="PTHR24421:SF10">
    <property type="entry name" value="NITRATE_NITRITE SENSOR PROTEIN NARQ"/>
    <property type="match status" value="1"/>
</dbReference>
<evidence type="ECO:0000256" key="8">
    <source>
        <dbReference type="ARBA" id="ARBA00023012"/>
    </source>
</evidence>
<keyword evidence="7" id="KW-0067">ATP-binding</keyword>
<evidence type="ECO:0000256" key="2">
    <source>
        <dbReference type="ARBA" id="ARBA00012438"/>
    </source>
</evidence>
<evidence type="ECO:0000256" key="5">
    <source>
        <dbReference type="ARBA" id="ARBA00022741"/>
    </source>
</evidence>
<dbReference type="InterPro" id="IPR050482">
    <property type="entry name" value="Sensor_HK_TwoCompSys"/>
</dbReference>
<organism evidence="11 12">
    <name type="scientific">Actinospica durhamensis</name>
    <dbReference type="NCBI Taxonomy" id="1508375"/>
    <lineage>
        <taxon>Bacteria</taxon>
        <taxon>Bacillati</taxon>
        <taxon>Actinomycetota</taxon>
        <taxon>Actinomycetes</taxon>
        <taxon>Catenulisporales</taxon>
        <taxon>Actinospicaceae</taxon>
        <taxon>Actinospica</taxon>
    </lineage>
</organism>
<keyword evidence="9" id="KW-0472">Membrane</keyword>
<sequence>MDVARRVLWEPFTARSGRAFVYCLCQPFLTVGALIVISAAIAVSALGAGVPALVLAPPTLAFCRSVGSAYRGLARNLIDVDIPTPVRARRRPGALGFVLYHYAEQIGWRALAHVFVKVLFFGFEIVVGVGFRLLLPVALLGVAVSGAHLNMTAVLVVGAVLFLAAPSLTDLVLLLDVALARRLLGPTEDSLRIRELEQTRTHAINEASATLRRIERDLHDGAQARLVALGIRLGRAESQFERGRAEAGLALLRESRAETKEIIQELRDLVRGIHPPALDGGLEPALVTLASLTQIPTTVRVALPARLPSAAETMLYFAAAELLANAGKHSGANAVAVSVLGDGLGSARLIVTDDGRGGADARSHGSGLRGLAERVRGLDGQVSVNSPAGGPTTVVVELPARDVHDARPEPAEGH</sequence>
<protein>
    <recommendedName>
        <fullName evidence="2">histidine kinase</fullName>
        <ecNumber evidence="2">2.7.13.3</ecNumber>
    </recommendedName>
</protein>
<keyword evidence="9" id="KW-0812">Transmembrane</keyword>
<evidence type="ECO:0000256" key="6">
    <source>
        <dbReference type="ARBA" id="ARBA00022777"/>
    </source>
</evidence>
<dbReference type="GO" id="GO:0005524">
    <property type="term" value="F:ATP binding"/>
    <property type="evidence" value="ECO:0007669"/>
    <property type="project" value="UniProtKB-KW"/>
</dbReference>
<accession>A0A941ENS7</accession>
<feature type="domain" description="Histidine kinase/HSP90-like ATPase" evidence="10">
    <location>
        <begin position="310"/>
        <end position="402"/>
    </location>
</feature>
<dbReference type="SUPFAM" id="SSF55874">
    <property type="entry name" value="ATPase domain of HSP90 chaperone/DNA topoisomerase II/histidine kinase"/>
    <property type="match status" value="1"/>
</dbReference>
<dbReference type="GO" id="GO:0046983">
    <property type="term" value="F:protein dimerization activity"/>
    <property type="evidence" value="ECO:0007669"/>
    <property type="project" value="InterPro"/>
</dbReference>
<comment type="caution">
    <text evidence="11">The sequence shown here is derived from an EMBL/GenBank/DDBJ whole genome shotgun (WGS) entry which is preliminary data.</text>
</comment>
<evidence type="ECO:0000256" key="7">
    <source>
        <dbReference type="ARBA" id="ARBA00022840"/>
    </source>
</evidence>
<evidence type="ECO:0000256" key="9">
    <source>
        <dbReference type="SAM" id="Phobius"/>
    </source>
</evidence>
<keyword evidence="8" id="KW-0902">Two-component regulatory system</keyword>
<evidence type="ECO:0000313" key="12">
    <source>
        <dbReference type="Proteomes" id="UP000675781"/>
    </source>
</evidence>
<comment type="catalytic activity">
    <reaction evidence="1">
        <text>ATP + protein L-histidine = ADP + protein N-phospho-L-histidine.</text>
        <dbReference type="EC" id="2.7.13.3"/>
    </reaction>
</comment>
<evidence type="ECO:0000259" key="10">
    <source>
        <dbReference type="SMART" id="SM00387"/>
    </source>
</evidence>